<keyword evidence="5 8" id="KW-0460">Magnesium</keyword>
<evidence type="ECO:0000256" key="3">
    <source>
        <dbReference type="ARBA" id="ARBA00022723"/>
    </source>
</evidence>
<dbReference type="NCBIfam" id="TIGR00516">
    <property type="entry name" value="acpS"/>
    <property type="match status" value="1"/>
</dbReference>
<accession>F4LKZ8</accession>
<dbReference type="OrthoDB" id="517356at2"/>
<reference evidence="11" key="1">
    <citation type="submission" date="2011-04" db="EMBL/GenBank/DDBJ databases">
        <title>The complete genome of Treponema brennaborense DSM 12168.</title>
        <authorList>
            <person name="Lucas S."/>
            <person name="Han J."/>
            <person name="Lapidus A."/>
            <person name="Bruce D."/>
            <person name="Goodwin L."/>
            <person name="Pitluck S."/>
            <person name="Peters L."/>
            <person name="Kyrpides N."/>
            <person name="Mavromatis K."/>
            <person name="Ivanova N."/>
            <person name="Mikhailova N."/>
            <person name="Pagani I."/>
            <person name="Teshima H."/>
            <person name="Detter J.C."/>
            <person name="Tapia R."/>
            <person name="Han C."/>
            <person name="Land M."/>
            <person name="Hauser L."/>
            <person name="Markowitz V."/>
            <person name="Cheng J.-F."/>
            <person name="Hugenholtz P."/>
            <person name="Woyke T."/>
            <person name="Wu D."/>
            <person name="Gronow S."/>
            <person name="Wellnitz S."/>
            <person name="Brambilla E."/>
            <person name="Klenk H.-P."/>
            <person name="Eisen J.A."/>
        </authorList>
    </citation>
    <scope>NUCLEOTIDE SEQUENCE [LARGE SCALE GENOMIC DNA]</scope>
    <source>
        <strain evidence="11">DSM 12168 / CIP 105900 / DD5/3</strain>
    </source>
</reference>
<dbReference type="InterPro" id="IPR037143">
    <property type="entry name" value="4-PPantetheinyl_Trfase_dom_sf"/>
</dbReference>
<dbReference type="GO" id="GO:0000287">
    <property type="term" value="F:magnesium ion binding"/>
    <property type="evidence" value="ECO:0007669"/>
    <property type="project" value="UniProtKB-UniRule"/>
</dbReference>
<organism evidence="10 11">
    <name type="scientific">Treponema brennaborense (strain DSM 12168 / CIP 105900 / DD5/3)</name>
    <dbReference type="NCBI Taxonomy" id="906968"/>
    <lineage>
        <taxon>Bacteria</taxon>
        <taxon>Pseudomonadati</taxon>
        <taxon>Spirochaetota</taxon>
        <taxon>Spirochaetia</taxon>
        <taxon>Spirochaetales</taxon>
        <taxon>Treponemataceae</taxon>
        <taxon>Treponema</taxon>
    </lineage>
</organism>
<dbReference type="RefSeq" id="WP_013758302.1">
    <property type="nucleotide sequence ID" value="NC_015500.1"/>
</dbReference>
<comment type="similarity">
    <text evidence="8">Belongs to the P-Pant transferase superfamily. AcpS family.</text>
</comment>
<dbReference type="GO" id="GO:0005737">
    <property type="term" value="C:cytoplasm"/>
    <property type="evidence" value="ECO:0007669"/>
    <property type="project" value="UniProtKB-SubCell"/>
</dbReference>
<dbReference type="GO" id="GO:0006633">
    <property type="term" value="P:fatty acid biosynthetic process"/>
    <property type="evidence" value="ECO:0007669"/>
    <property type="project" value="UniProtKB-UniRule"/>
</dbReference>
<dbReference type="AlphaFoldDB" id="F4LKZ8"/>
<feature type="binding site" evidence="8">
    <location>
        <position position="56"/>
    </location>
    <ligand>
        <name>Mg(2+)</name>
        <dbReference type="ChEBI" id="CHEBI:18420"/>
    </ligand>
</feature>
<protein>
    <recommendedName>
        <fullName evidence="8">Holo-[acyl-carrier-protein] synthase</fullName>
        <shortName evidence="8">Holo-ACP synthase</shortName>
        <ecNumber evidence="8">2.7.8.7</ecNumber>
    </recommendedName>
    <alternativeName>
        <fullName evidence="8">4'-phosphopantetheinyl transferase AcpS</fullName>
    </alternativeName>
</protein>
<comment type="subcellular location">
    <subcellularLocation>
        <location evidence="8">Cytoplasm</location>
    </subcellularLocation>
</comment>
<dbReference type="InterPro" id="IPR004568">
    <property type="entry name" value="Ppantetheine-prot_Trfase_dom"/>
</dbReference>
<dbReference type="EC" id="2.7.8.7" evidence="8"/>
<evidence type="ECO:0000313" key="11">
    <source>
        <dbReference type="Proteomes" id="UP000006546"/>
    </source>
</evidence>
<evidence type="ECO:0000256" key="5">
    <source>
        <dbReference type="ARBA" id="ARBA00022842"/>
    </source>
</evidence>
<keyword evidence="1 8" id="KW-0444">Lipid biosynthesis</keyword>
<evidence type="ECO:0000256" key="6">
    <source>
        <dbReference type="ARBA" id="ARBA00023098"/>
    </source>
</evidence>
<dbReference type="GO" id="GO:0008897">
    <property type="term" value="F:holo-[acyl-carrier-protein] synthase activity"/>
    <property type="evidence" value="ECO:0007669"/>
    <property type="project" value="UniProtKB-UniRule"/>
</dbReference>
<evidence type="ECO:0000259" key="9">
    <source>
        <dbReference type="Pfam" id="PF01648"/>
    </source>
</evidence>
<dbReference type="InterPro" id="IPR002582">
    <property type="entry name" value="ACPS"/>
</dbReference>
<feature type="domain" description="4'-phosphopantetheinyl transferase" evidence="9">
    <location>
        <begin position="4"/>
        <end position="118"/>
    </location>
</feature>
<keyword evidence="3 8" id="KW-0479">Metal-binding</keyword>
<dbReference type="NCBIfam" id="NF000832">
    <property type="entry name" value="PRK00070.3-2"/>
    <property type="match status" value="1"/>
</dbReference>
<feature type="binding site" evidence="8">
    <location>
        <position position="8"/>
    </location>
    <ligand>
        <name>Mg(2+)</name>
        <dbReference type="ChEBI" id="CHEBI:18420"/>
    </ligand>
</feature>
<proteinExistence type="inferred from homology"/>
<keyword evidence="7 8" id="KW-0275">Fatty acid biosynthesis</keyword>
<evidence type="ECO:0000256" key="2">
    <source>
        <dbReference type="ARBA" id="ARBA00022679"/>
    </source>
</evidence>
<dbReference type="Pfam" id="PF01648">
    <property type="entry name" value="ACPS"/>
    <property type="match status" value="1"/>
</dbReference>
<dbReference type="Gene3D" id="3.90.470.20">
    <property type="entry name" value="4'-phosphopantetheinyl transferase domain"/>
    <property type="match status" value="1"/>
</dbReference>
<keyword evidence="8" id="KW-0963">Cytoplasm</keyword>
<dbReference type="eggNOG" id="COG0736">
    <property type="taxonomic scope" value="Bacteria"/>
</dbReference>
<gene>
    <name evidence="8" type="primary">acpS</name>
    <name evidence="10" type="ordered locus">Trebr_1167</name>
</gene>
<dbReference type="InterPro" id="IPR008278">
    <property type="entry name" value="4-PPantetheinyl_Trfase_dom"/>
</dbReference>
<dbReference type="Proteomes" id="UP000006546">
    <property type="component" value="Chromosome"/>
</dbReference>
<evidence type="ECO:0000313" key="10">
    <source>
        <dbReference type="EMBL" id="AEE16595.1"/>
    </source>
</evidence>
<keyword evidence="2 8" id="KW-0808">Transferase</keyword>
<comment type="cofactor">
    <cofactor evidence="8">
        <name>Mg(2+)</name>
        <dbReference type="ChEBI" id="CHEBI:18420"/>
    </cofactor>
</comment>
<dbReference type="HOGENOM" id="CLU_089696_0_2_12"/>
<sequence>MIIGIGIDIVKVTRFIRWTENRNLAERFFHCDELTVLDRGGSRAAESLAVRFAAKEAFGKALGSGLTGLTLQDICVVPDFRGRPHLELHGSAKKLFELSGANTVHVSLSHETEYAVAYVVLEKI</sequence>
<evidence type="ECO:0000256" key="1">
    <source>
        <dbReference type="ARBA" id="ARBA00022516"/>
    </source>
</evidence>
<evidence type="ECO:0000256" key="4">
    <source>
        <dbReference type="ARBA" id="ARBA00022832"/>
    </source>
</evidence>
<keyword evidence="11" id="KW-1185">Reference proteome</keyword>
<dbReference type="HAMAP" id="MF_00101">
    <property type="entry name" value="AcpS"/>
    <property type="match status" value="1"/>
</dbReference>
<comment type="catalytic activity">
    <reaction evidence="8">
        <text>apo-[ACP] + CoA = holo-[ACP] + adenosine 3',5'-bisphosphate + H(+)</text>
        <dbReference type="Rhea" id="RHEA:12068"/>
        <dbReference type="Rhea" id="RHEA-COMP:9685"/>
        <dbReference type="Rhea" id="RHEA-COMP:9690"/>
        <dbReference type="ChEBI" id="CHEBI:15378"/>
        <dbReference type="ChEBI" id="CHEBI:29999"/>
        <dbReference type="ChEBI" id="CHEBI:57287"/>
        <dbReference type="ChEBI" id="CHEBI:58343"/>
        <dbReference type="ChEBI" id="CHEBI:64479"/>
        <dbReference type="EC" id="2.7.8.7"/>
    </reaction>
</comment>
<dbReference type="KEGG" id="tbe:Trebr_1167"/>
<dbReference type="EMBL" id="CP002696">
    <property type="protein sequence ID" value="AEE16595.1"/>
    <property type="molecule type" value="Genomic_DNA"/>
</dbReference>
<evidence type="ECO:0000256" key="7">
    <source>
        <dbReference type="ARBA" id="ARBA00023160"/>
    </source>
</evidence>
<evidence type="ECO:0000256" key="8">
    <source>
        <dbReference type="HAMAP-Rule" id="MF_00101"/>
    </source>
</evidence>
<comment type="function">
    <text evidence="8">Transfers the 4'-phosphopantetheine moiety from coenzyme A to a Ser of acyl-carrier-protein.</text>
</comment>
<dbReference type="NCBIfam" id="TIGR00556">
    <property type="entry name" value="pantethn_trn"/>
    <property type="match status" value="1"/>
</dbReference>
<keyword evidence="6 8" id="KW-0443">Lipid metabolism</keyword>
<name>F4LKZ8_TREBD</name>
<dbReference type="SUPFAM" id="SSF56214">
    <property type="entry name" value="4'-phosphopantetheinyl transferase"/>
    <property type="match status" value="1"/>
</dbReference>
<keyword evidence="4 8" id="KW-0276">Fatty acid metabolism</keyword>
<dbReference type="STRING" id="906968.Trebr_1167"/>